<dbReference type="PANTHER" id="PTHR12112">
    <property type="entry name" value="BNIP - RELATED"/>
    <property type="match status" value="1"/>
</dbReference>
<evidence type="ECO:0008006" key="11">
    <source>
        <dbReference type="Google" id="ProtNLM"/>
    </source>
</evidence>
<proteinExistence type="predicted"/>
<evidence type="ECO:0000256" key="1">
    <source>
        <dbReference type="ARBA" id="ARBA00001936"/>
    </source>
</evidence>
<dbReference type="SUPFAM" id="SSF64182">
    <property type="entry name" value="DHH phosphoesterases"/>
    <property type="match status" value="1"/>
</dbReference>
<dbReference type="InterPro" id="IPR004097">
    <property type="entry name" value="DHHA2"/>
</dbReference>
<feature type="domain" description="DDH" evidence="6">
    <location>
        <begin position="78"/>
        <end position="246"/>
    </location>
</feature>
<dbReference type="Pfam" id="PF02833">
    <property type="entry name" value="DHHA2"/>
    <property type="match status" value="1"/>
</dbReference>
<feature type="signal peptide" evidence="5">
    <location>
        <begin position="1"/>
        <end position="22"/>
    </location>
</feature>
<accession>A0A180GE18</accession>
<keyword evidence="2" id="KW-0479">Metal-binding</keyword>
<evidence type="ECO:0000256" key="4">
    <source>
        <dbReference type="ARBA" id="ARBA00023211"/>
    </source>
</evidence>
<feature type="domain" description="DHHA2" evidence="7">
    <location>
        <begin position="333"/>
        <end position="500"/>
    </location>
</feature>
<keyword evidence="5" id="KW-0732">Signal</keyword>
<evidence type="ECO:0000259" key="6">
    <source>
        <dbReference type="Pfam" id="PF01368"/>
    </source>
</evidence>
<dbReference type="InterPro" id="IPR038763">
    <property type="entry name" value="DHH_sf"/>
</dbReference>
<evidence type="ECO:0000313" key="9">
    <source>
        <dbReference type="EnsemblFungi" id="PTTG_02001-t43_1-p1"/>
    </source>
</evidence>
<reference evidence="8" key="2">
    <citation type="submission" date="2016-05" db="EMBL/GenBank/DDBJ databases">
        <title>Comparative analysis highlights variable genome content of wheat rusts and divergence of the mating loci.</title>
        <authorList>
            <person name="Cuomo C.A."/>
            <person name="Bakkeren G."/>
            <person name="Szabo L."/>
            <person name="Khalil H."/>
            <person name="Joly D."/>
            <person name="Goldberg J."/>
            <person name="Young S."/>
            <person name="Zeng Q."/>
            <person name="Fellers J."/>
        </authorList>
    </citation>
    <scope>NUCLEOTIDE SEQUENCE [LARGE SCALE GENOMIC DNA]</scope>
    <source>
        <strain evidence="8">1-1 BBBD Race 1</strain>
    </source>
</reference>
<name>A0A180GE18_PUCT1</name>
<dbReference type="FunFam" id="3.90.1640.10:FF:000012">
    <property type="entry name" value="DHH phosphoesterase"/>
    <property type="match status" value="1"/>
</dbReference>
<dbReference type="PANTHER" id="PTHR12112:SF20">
    <property type="entry name" value="EXOPOLYPHOSPHATASE"/>
    <property type="match status" value="1"/>
</dbReference>
<comment type="cofactor">
    <cofactor evidence="1">
        <name>Mn(2+)</name>
        <dbReference type="ChEBI" id="CHEBI:29035"/>
    </cofactor>
</comment>
<reference evidence="9 10" key="3">
    <citation type="journal article" date="2017" name="G3 (Bethesda)">
        <title>Comparative analysis highlights variable genome content of wheat rusts and divergence of the mating loci.</title>
        <authorList>
            <person name="Cuomo C.A."/>
            <person name="Bakkeren G."/>
            <person name="Khalil H.B."/>
            <person name="Panwar V."/>
            <person name="Joly D."/>
            <person name="Linning R."/>
            <person name="Sakthikumar S."/>
            <person name="Song X."/>
            <person name="Adiconis X."/>
            <person name="Fan L."/>
            <person name="Goldberg J.M."/>
            <person name="Levin J.Z."/>
            <person name="Young S."/>
            <person name="Zeng Q."/>
            <person name="Anikster Y."/>
            <person name="Bruce M."/>
            <person name="Wang M."/>
            <person name="Yin C."/>
            <person name="McCallum B."/>
            <person name="Szabo L.J."/>
            <person name="Hulbert S."/>
            <person name="Chen X."/>
            <person name="Fellers J.P."/>
        </authorList>
    </citation>
    <scope>NUCLEOTIDE SEQUENCE</scope>
    <source>
        <strain evidence="9">isolate 1-1 / race 1 (BBBD)</strain>
        <strain evidence="10">Isolate 1-1 / race 1 (BBBD)</strain>
    </source>
</reference>
<dbReference type="GO" id="GO:0005737">
    <property type="term" value="C:cytoplasm"/>
    <property type="evidence" value="ECO:0007669"/>
    <property type="project" value="TreeGrafter"/>
</dbReference>
<dbReference type="EnsemblFungi" id="PTTG_02001-t43_1">
    <property type="protein sequence ID" value="PTTG_02001-t43_1-p1"/>
    <property type="gene ID" value="PTTG_02001"/>
</dbReference>
<keyword evidence="10" id="KW-1185">Reference proteome</keyword>
<dbReference type="VEuPathDB" id="FungiDB:PTTG_02001"/>
<keyword evidence="3" id="KW-0378">Hydrolase</keyword>
<evidence type="ECO:0000259" key="7">
    <source>
        <dbReference type="Pfam" id="PF02833"/>
    </source>
</evidence>
<reference evidence="9" key="4">
    <citation type="submission" date="2025-05" db="UniProtKB">
        <authorList>
            <consortium name="EnsemblFungi"/>
        </authorList>
    </citation>
    <scope>IDENTIFICATION</scope>
    <source>
        <strain evidence="9">isolate 1-1 / race 1 (BBBD)</strain>
    </source>
</reference>
<dbReference type="Gene3D" id="3.10.310.20">
    <property type="entry name" value="DHHA2 domain"/>
    <property type="match status" value="1"/>
</dbReference>
<dbReference type="AlphaFoldDB" id="A0A180GE18"/>
<dbReference type="InterPro" id="IPR038222">
    <property type="entry name" value="DHHA2_dom_sf"/>
</dbReference>
<sequence>MMLLQPFSAFLFIYSSTTLLLATNRDQQIIFKHQDHSNSRDHSLSIAQEGTGVLSKWARESRSQFFSDITQNKANEWVIVMGNEAGDTDSMAAAIAWAYHLSHLKHNPQKAIALLQTVEDALDLRPENQLALEKSQMSSRHRDLLTIDELPIKPFELSHRLAGIVLVDHNVPAPGWRRASLLSIIDHHVDQKLNLSADPRILEEAASCSSLVADLLLQSEARGEHQVVSGEKYGIPTDLVDLILRAIFLDSDALSSNKHYNVDKRASYGLFRLSQWYAPPEGYNKHAWEKTNKQNMRLNFQGASGRDTSLEENQRHKWEKRELRKLATNFWAEMSEARGQLQRLDVRDLLRRDWKANAVRTATIKYPYLTLGFASIPFNIEQQVQRTPEQTVPEWFAIERAFTSEIGADVSVVLTKFKSEITGKAEREIMLVVAHGWGKRLTTEAATDLFLTLCKNIEEKFDGLQEWTRPDHKPLLPRRKAWRMTVKGRPVGRKVLMPLVLKAASEWNWNSTAVAIYGE</sequence>
<reference evidence="8" key="1">
    <citation type="submission" date="2009-11" db="EMBL/GenBank/DDBJ databases">
        <authorList>
            <consortium name="The Broad Institute Genome Sequencing Platform"/>
            <person name="Ward D."/>
            <person name="Feldgarden M."/>
            <person name="Earl A."/>
            <person name="Young S.K."/>
            <person name="Zeng Q."/>
            <person name="Koehrsen M."/>
            <person name="Alvarado L."/>
            <person name="Berlin A."/>
            <person name="Bochicchio J."/>
            <person name="Borenstein D."/>
            <person name="Chapman S.B."/>
            <person name="Chen Z."/>
            <person name="Engels R."/>
            <person name="Freedman E."/>
            <person name="Gellesch M."/>
            <person name="Goldberg J."/>
            <person name="Griggs A."/>
            <person name="Gujja S."/>
            <person name="Heilman E."/>
            <person name="Heiman D."/>
            <person name="Hepburn T."/>
            <person name="Howarth C."/>
            <person name="Jen D."/>
            <person name="Larson L."/>
            <person name="Lewis B."/>
            <person name="Mehta T."/>
            <person name="Park D."/>
            <person name="Pearson M."/>
            <person name="Roberts A."/>
            <person name="Saif S."/>
            <person name="Shea T."/>
            <person name="Shenoy N."/>
            <person name="Sisk P."/>
            <person name="Stolte C."/>
            <person name="Sykes S."/>
            <person name="Thomson T."/>
            <person name="Walk T."/>
            <person name="White J."/>
            <person name="Yandava C."/>
            <person name="Izard J."/>
            <person name="Baranova O.V."/>
            <person name="Blanton J.M."/>
            <person name="Tanner A.C."/>
            <person name="Dewhirst F.E."/>
            <person name="Haas B."/>
            <person name="Nusbaum C."/>
            <person name="Birren B."/>
        </authorList>
    </citation>
    <scope>NUCLEOTIDE SEQUENCE [LARGE SCALE GENOMIC DNA]</scope>
    <source>
        <strain evidence="8">1-1 BBBD Race 1</strain>
    </source>
</reference>
<dbReference type="GO" id="GO:0004309">
    <property type="term" value="F:exopolyphosphatase activity"/>
    <property type="evidence" value="ECO:0007669"/>
    <property type="project" value="TreeGrafter"/>
</dbReference>
<dbReference type="Proteomes" id="UP000005240">
    <property type="component" value="Unassembled WGS sequence"/>
</dbReference>
<dbReference type="FunFam" id="3.10.310.20:FF:000008">
    <property type="entry name" value="Uncharacterized protein"/>
    <property type="match status" value="1"/>
</dbReference>
<evidence type="ECO:0000313" key="8">
    <source>
        <dbReference type="EMBL" id="OAV90895.1"/>
    </source>
</evidence>
<evidence type="ECO:0000313" key="10">
    <source>
        <dbReference type="Proteomes" id="UP000005240"/>
    </source>
</evidence>
<dbReference type="OrthoDB" id="374045at2759"/>
<keyword evidence="4" id="KW-0464">Manganese</keyword>
<dbReference type="InterPro" id="IPR001667">
    <property type="entry name" value="DDH_dom"/>
</dbReference>
<dbReference type="STRING" id="630390.A0A180GE18"/>
<evidence type="ECO:0000256" key="3">
    <source>
        <dbReference type="ARBA" id="ARBA00022801"/>
    </source>
</evidence>
<protein>
    <recommendedName>
        <fullName evidence="11">DHHA2 domain-containing protein</fullName>
    </recommendedName>
</protein>
<gene>
    <name evidence="8" type="ORF">PTTG_02001</name>
</gene>
<organism evidence="8">
    <name type="scientific">Puccinia triticina (isolate 1-1 / race 1 (BBBD))</name>
    <name type="common">Brown leaf rust fungus</name>
    <dbReference type="NCBI Taxonomy" id="630390"/>
    <lineage>
        <taxon>Eukaryota</taxon>
        <taxon>Fungi</taxon>
        <taxon>Dikarya</taxon>
        <taxon>Basidiomycota</taxon>
        <taxon>Pucciniomycotina</taxon>
        <taxon>Pucciniomycetes</taxon>
        <taxon>Pucciniales</taxon>
        <taxon>Pucciniaceae</taxon>
        <taxon>Puccinia</taxon>
    </lineage>
</organism>
<feature type="chain" id="PRO_5008109820" description="DHHA2 domain-containing protein" evidence="5">
    <location>
        <begin position="23"/>
        <end position="519"/>
    </location>
</feature>
<dbReference type="Pfam" id="PF01368">
    <property type="entry name" value="DHH"/>
    <property type="match status" value="1"/>
</dbReference>
<dbReference type="Gene3D" id="3.90.1640.10">
    <property type="entry name" value="inorganic pyrophosphatase (n-terminal core)"/>
    <property type="match status" value="1"/>
</dbReference>
<evidence type="ECO:0000256" key="2">
    <source>
        <dbReference type="ARBA" id="ARBA00022723"/>
    </source>
</evidence>
<evidence type="ECO:0000256" key="5">
    <source>
        <dbReference type="SAM" id="SignalP"/>
    </source>
</evidence>
<dbReference type="EMBL" id="ADAS02000092">
    <property type="protein sequence ID" value="OAV90895.1"/>
    <property type="molecule type" value="Genomic_DNA"/>
</dbReference>